<keyword evidence="1" id="KW-0472">Membrane</keyword>
<proteinExistence type="predicted"/>
<dbReference type="Proteomes" id="UP000033870">
    <property type="component" value="Unassembled WGS sequence"/>
</dbReference>
<feature type="transmembrane region" description="Helical" evidence="1">
    <location>
        <begin position="128"/>
        <end position="150"/>
    </location>
</feature>
<dbReference type="AlphaFoldDB" id="A0A0G2AL45"/>
<dbReference type="InterPro" id="IPR045466">
    <property type="entry name" value="DUF6498"/>
</dbReference>
<feature type="transmembrane region" description="Helical" evidence="1">
    <location>
        <begin position="171"/>
        <end position="196"/>
    </location>
</feature>
<evidence type="ECO:0000313" key="3">
    <source>
        <dbReference type="Proteomes" id="UP000033870"/>
    </source>
</evidence>
<accession>A0A0G2AL45</accession>
<dbReference type="Pfam" id="PF20108">
    <property type="entry name" value="DUF6498"/>
    <property type="match status" value="1"/>
</dbReference>
<keyword evidence="1" id="KW-0812">Transmembrane</keyword>
<feature type="transmembrane region" description="Helical" evidence="1">
    <location>
        <begin position="202"/>
        <end position="222"/>
    </location>
</feature>
<protein>
    <submittedName>
        <fullName evidence="2">Membrane protein</fullName>
    </submittedName>
</protein>
<name>A0A0G2AL45_9BACT</name>
<feature type="transmembrane region" description="Helical" evidence="1">
    <location>
        <begin position="85"/>
        <end position="108"/>
    </location>
</feature>
<gene>
    <name evidence="2" type="ORF">UY92_C0011G0019</name>
</gene>
<comment type="caution">
    <text evidence="2">The sequence shown here is derived from an EMBL/GenBank/DDBJ whole genome shotgun (WGS) entry which is preliminary data.</text>
</comment>
<evidence type="ECO:0000313" key="2">
    <source>
        <dbReference type="EMBL" id="KKW41997.1"/>
    </source>
</evidence>
<keyword evidence="1" id="KW-1133">Transmembrane helix</keyword>
<evidence type="ECO:0000256" key="1">
    <source>
        <dbReference type="SAM" id="Phobius"/>
    </source>
</evidence>
<dbReference type="STRING" id="1619044.UY92_C0011G0019"/>
<dbReference type="EMBL" id="LCRX01000011">
    <property type="protein sequence ID" value="KKW41997.1"/>
    <property type="molecule type" value="Genomic_DNA"/>
</dbReference>
<reference evidence="2 3" key="1">
    <citation type="journal article" date="2015" name="Nature">
        <title>rRNA introns, odd ribosomes, and small enigmatic genomes across a large radiation of phyla.</title>
        <authorList>
            <person name="Brown C.T."/>
            <person name="Hug L.A."/>
            <person name="Thomas B.C."/>
            <person name="Sharon I."/>
            <person name="Castelle C.J."/>
            <person name="Singh A."/>
            <person name="Wilkins M.J."/>
            <person name="Williams K.H."/>
            <person name="Banfield J.F."/>
        </authorList>
    </citation>
    <scope>NUCLEOTIDE SEQUENCE [LARGE SCALE GENOMIC DNA]</scope>
</reference>
<organism evidence="2 3">
    <name type="scientific">Candidatus Magasanikbacteria bacterium GW2011_GWA2_56_11</name>
    <dbReference type="NCBI Taxonomy" id="1619044"/>
    <lineage>
        <taxon>Bacteria</taxon>
        <taxon>Candidatus Magasanikiibacteriota</taxon>
    </lineage>
</organism>
<sequence length="243" mass="27145">MTPAGTRRLKSARTLVYANLIPLLGVVLLRWNVLALLYAYWWETAVIGFYTVLKMLRAEAVPDLPSENGAGRPDSVPARATQTRVFATAFFILHFSGFLFVYWFFLFQALPALIGALAMESNSWADRLGLLAVAVGFLVSHGLSYQQNFIEGGEYKRRDFISLMFAPYKRIIILHFTILIGVTTVGLAGFSLTLLLSGQPPFLKSILHSVFMAIFIAIKIMVDKKFHIEEHARTDEAISDVPA</sequence>